<dbReference type="InterPro" id="IPR003409">
    <property type="entry name" value="MORN"/>
</dbReference>
<dbReference type="Pfam" id="PF02493">
    <property type="entry name" value="MORN"/>
    <property type="match status" value="8"/>
</dbReference>
<evidence type="ECO:0000313" key="4">
    <source>
        <dbReference type="EMBL" id="CAG9313101.1"/>
    </source>
</evidence>
<evidence type="ECO:0000313" key="5">
    <source>
        <dbReference type="Proteomes" id="UP001162131"/>
    </source>
</evidence>
<keyword evidence="5" id="KW-1185">Reference proteome</keyword>
<feature type="compositionally biased region" description="Polar residues" evidence="3">
    <location>
        <begin position="51"/>
        <end position="64"/>
    </location>
</feature>
<evidence type="ECO:0008006" key="6">
    <source>
        <dbReference type="Google" id="ProtNLM"/>
    </source>
</evidence>
<dbReference type="SMART" id="SM00698">
    <property type="entry name" value="MORN"/>
    <property type="match status" value="8"/>
</dbReference>
<dbReference type="Proteomes" id="UP001162131">
    <property type="component" value="Unassembled WGS sequence"/>
</dbReference>
<gene>
    <name evidence="4" type="ORF">BSTOLATCC_MIC8380</name>
</gene>
<dbReference type="EMBL" id="CAJZBQ010000010">
    <property type="protein sequence ID" value="CAG9313101.1"/>
    <property type="molecule type" value="Genomic_DNA"/>
</dbReference>
<proteinExistence type="predicted"/>
<accession>A0AAU9IIN5</accession>
<keyword evidence="1" id="KW-0677">Repeat</keyword>
<dbReference type="Gene3D" id="2.20.110.10">
    <property type="entry name" value="Histone H3 K4-specific methyltransferase SET7/9 N-terminal domain"/>
    <property type="match status" value="4"/>
</dbReference>
<feature type="region of interest" description="Disordered" evidence="3">
    <location>
        <begin position="399"/>
        <end position="430"/>
    </location>
</feature>
<comment type="caution">
    <text evidence="4">The sequence shown here is derived from an EMBL/GenBank/DDBJ whole genome shotgun (WGS) entry which is preliminary data.</text>
</comment>
<name>A0AAU9IIN5_9CILI</name>
<dbReference type="SUPFAM" id="SSF82185">
    <property type="entry name" value="Histone H3 K4-specific methyltransferase SET7/9 N-terminal domain"/>
    <property type="match status" value="2"/>
</dbReference>
<organism evidence="4 5">
    <name type="scientific">Blepharisma stoltei</name>
    <dbReference type="NCBI Taxonomy" id="1481888"/>
    <lineage>
        <taxon>Eukaryota</taxon>
        <taxon>Sar</taxon>
        <taxon>Alveolata</taxon>
        <taxon>Ciliophora</taxon>
        <taxon>Postciliodesmatophora</taxon>
        <taxon>Heterotrichea</taxon>
        <taxon>Heterotrichida</taxon>
        <taxon>Blepharismidae</taxon>
        <taxon>Blepharisma</taxon>
    </lineage>
</organism>
<feature type="coiled-coil region" evidence="2">
    <location>
        <begin position="230"/>
        <end position="261"/>
    </location>
</feature>
<dbReference type="PANTHER" id="PTHR23084">
    <property type="entry name" value="PHOSPHATIDYLINOSITOL-4-PHOSPHATE 5-KINASE RELATED"/>
    <property type="match status" value="1"/>
</dbReference>
<feature type="region of interest" description="Disordered" evidence="3">
    <location>
        <begin position="47"/>
        <end position="67"/>
    </location>
</feature>
<dbReference type="PANTHER" id="PTHR23084:SF179">
    <property type="entry name" value="OS10G0565000 PROTEIN"/>
    <property type="match status" value="1"/>
</dbReference>
<reference evidence="4" key="1">
    <citation type="submission" date="2021-09" db="EMBL/GenBank/DDBJ databases">
        <authorList>
            <consortium name="AG Swart"/>
            <person name="Singh M."/>
            <person name="Singh A."/>
            <person name="Seah K."/>
            <person name="Emmerich C."/>
        </authorList>
    </citation>
    <scope>NUCLEOTIDE SEQUENCE</scope>
    <source>
        <strain evidence="4">ATCC30299</strain>
    </source>
</reference>
<dbReference type="AlphaFoldDB" id="A0AAU9IIN5"/>
<evidence type="ECO:0000256" key="2">
    <source>
        <dbReference type="SAM" id="Coils"/>
    </source>
</evidence>
<sequence length="430" mass="49908">MGNLNCSQFCQNTERSTELDLKRSIVQSFALPKKSIETQQLFNKSEIKPQQAHQINQQSESTIPESKDESFDINLKQEHENLARKIQNAWRIYYNVNQYLQFRSYRKSNHDYFSYEYNKETVSPAAGILKRKKKKPYTYDNGATYKGDWVGGFRDGYGIMNWVDGSKYEGEWSYGYPFGAGTFIYKGEDIYEGEWISPYAHARSKNNSSPDGYLWLYKKCKEAKSGPRYSDAHLIKLKNIEKNYQKLLENLQEHKEFVETLFDDKFSRKFKEKTYPGNLKYFGELKGNVREGRGRCIWDNGDTYAGQWINDKQNGIGRNLWVDGTVYTGGYKDNLKEGVGEYTWIDGTKYAGEWKNNVFHGLGKYSWTDGREYIGEWENGKKNGFGVFTWADGKKYAGEWRDGKKHGPGYSTNDNGKSSKAEWDSGKIVK</sequence>
<protein>
    <recommendedName>
        <fullName evidence="6">MORN repeat protein</fullName>
    </recommendedName>
</protein>
<evidence type="ECO:0000256" key="1">
    <source>
        <dbReference type="ARBA" id="ARBA00022737"/>
    </source>
</evidence>
<evidence type="ECO:0000256" key="3">
    <source>
        <dbReference type="SAM" id="MobiDB-lite"/>
    </source>
</evidence>
<feature type="compositionally biased region" description="Basic and acidic residues" evidence="3">
    <location>
        <begin position="417"/>
        <end position="430"/>
    </location>
</feature>
<keyword evidence="2" id="KW-0175">Coiled coil</keyword>